<evidence type="ECO:0000313" key="1">
    <source>
        <dbReference type="EMBL" id="MPL83004.1"/>
    </source>
</evidence>
<comment type="caution">
    <text evidence="1">The sequence shown here is derived from an EMBL/GenBank/DDBJ whole genome shotgun (WGS) entry which is preliminary data.</text>
</comment>
<dbReference type="AlphaFoldDB" id="A0A644UVS7"/>
<sequence>MQAFISSGNLRSGFLAAIMLTAALFAATSCSKDKDTNQDDTLGTTSWPSQWVLVTDRDAENYNYIYSNNAQILYKGGVPKSYSIKSLTEEKDCYFQFSPVAGASNNVFTIRSYQNQDHWWGIYKTNSPFGAEEWYLGIDEDDDFPVNDENRFILHFMPKQEDKLTIVIESYSKRGFYLEFLGHTFSGNGLSFVQYDKPEKATHFKMLKPFA</sequence>
<dbReference type="EMBL" id="VSSQ01000170">
    <property type="protein sequence ID" value="MPL83004.1"/>
    <property type="molecule type" value="Genomic_DNA"/>
</dbReference>
<protein>
    <submittedName>
        <fullName evidence="1">Uncharacterized protein</fullName>
    </submittedName>
</protein>
<proteinExistence type="predicted"/>
<reference evidence="1" key="1">
    <citation type="submission" date="2019-08" db="EMBL/GenBank/DDBJ databases">
        <authorList>
            <person name="Kucharzyk K."/>
            <person name="Murdoch R.W."/>
            <person name="Higgins S."/>
            <person name="Loffler F."/>
        </authorList>
    </citation>
    <scope>NUCLEOTIDE SEQUENCE</scope>
</reference>
<gene>
    <name evidence="1" type="ORF">SDC9_28954</name>
</gene>
<name>A0A644UVS7_9ZZZZ</name>
<organism evidence="1">
    <name type="scientific">bioreactor metagenome</name>
    <dbReference type="NCBI Taxonomy" id="1076179"/>
    <lineage>
        <taxon>unclassified sequences</taxon>
        <taxon>metagenomes</taxon>
        <taxon>ecological metagenomes</taxon>
    </lineage>
</organism>
<accession>A0A644UVS7</accession>